<proteinExistence type="predicted"/>
<evidence type="ECO:0008006" key="4">
    <source>
        <dbReference type="Google" id="ProtNLM"/>
    </source>
</evidence>
<dbReference type="EMBL" id="JAKUCV010001604">
    <property type="protein sequence ID" value="KAJ4845668.1"/>
    <property type="molecule type" value="Genomic_DNA"/>
</dbReference>
<sequence>MAGTSKLVIDLRDADVGYVPTDEASLGSLVARTVIPKLNNLFLLGFGMEEDKKHVLKGSPWLVSHLHLSLKPWNQEMILSQIPLKLSHFLIQLHDIPPNLLSHQKIVKIGDAFPVFLLYEPSLESVLGWQEFIRGRIEFDVSEFEVIPSVHGLDTNGKEIWIKFKPNEGVKLPEETSYSPWMRAKEIYGKYYSRKRSLEKGNAVNAGDGDKNKQGSDSAEATAFTSPTKPTKPGALVQAAREQHTEIVNTVAAIVEESDERTPVHASASKPEGLLALLRYIIVLPRRSWSEIMKCHNGLKRMGLMMIKAGMQEGFCRIPPCNSQVKDGARLAD</sequence>
<keyword evidence="3" id="KW-1185">Reference proteome</keyword>
<evidence type="ECO:0000256" key="1">
    <source>
        <dbReference type="SAM" id="MobiDB-lite"/>
    </source>
</evidence>
<dbReference type="AlphaFoldDB" id="A0A9Q0JL32"/>
<feature type="compositionally biased region" description="Polar residues" evidence="1">
    <location>
        <begin position="215"/>
        <end position="229"/>
    </location>
</feature>
<comment type="caution">
    <text evidence="2">The sequence shown here is derived from an EMBL/GenBank/DDBJ whole genome shotgun (WGS) entry which is preliminary data.</text>
</comment>
<organism evidence="2 3">
    <name type="scientific">Turnera subulata</name>
    <dbReference type="NCBI Taxonomy" id="218843"/>
    <lineage>
        <taxon>Eukaryota</taxon>
        <taxon>Viridiplantae</taxon>
        <taxon>Streptophyta</taxon>
        <taxon>Embryophyta</taxon>
        <taxon>Tracheophyta</taxon>
        <taxon>Spermatophyta</taxon>
        <taxon>Magnoliopsida</taxon>
        <taxon>eudicotyledons</taxon>
        <taxon>Gunneridae</taxon>
        <taxon>Pentapetalae</taxon>
        <taxon>rosids</taxon>
        <taxon>fabids</taxon>
        <taxon>Malpighiales</taxon>
        <taxon>Passifloraceae</taxon>
        <taxon>Turnera</taxon>
    </lineage>
</organism>
<protein>
    <recommendedName>
        <fullName evidence="4">DUF4283 domain-containing protein</fullName>
    </recommendedName>
</protein>
<evidence type="ECO:0000313" key="2">
    <source>
        <dbReference type="EMBL" id="KAJ4845668.1"/>
    </source>
</evidence>
<feature type="region of interest" description="Disordered" evidence="1">
    <location>
        <begin position="202"/>
        <end position="236"/>
    </location>
</feature>
<reference evidence="2" key="2">
    <citation type="journal article" date="2023" name="Plants (Basel)">
        <title>Annotation of the Turnera subulata (Passifloraceae) Draft Genome Reveals the S-Locus Evolved after the Divergence of Turneroideae from Passifloroideae in a Stepwise Manner.</title>
        <authorList>
            <person name="Henning P.M."/>
            <person name="Roalson E.H."/>
            <person name="Mir W."/>
            <person name="McCubbin A.G."/>
            <person name="Shore J.S."/>
        </authorList>
    </citation>
    <scope>NUCLEOTIDE SEQUENCE</scope>
    <source>
        <strain evidence="2">F60SS</strain>
    </source>
</reference>
<dbReference type="Proteomes" id="UP001141552">
    <property type="component" value="Unassembled WGS sequence"/>
</dbReference>
<reference evidence="2" key="1">
    <citation type="submission" date="2022-02" db="EMBL/GenBank/DDBJ databases">
        <authorList>
            <person name="Henning P.M."/>
            <person name="McCubbin A.G."/>
            <person name="Shore J.S."/>
        </authorList>
    </citation>
    <scope>NUCLEOTIDE SEQUENCE</scope>
    <source>
        <strain evidence="2">F60SS</strain>
        <tissue evidence="2">Leaves</tissue>
    </source>
</reference>
<evidence type="ECO:0000313" key="3">
    <source>
        <dbReference type="Proteomes" id="UP001141552"/>
    </source>
</evidence>
<dbReference type="OrthoDB" id="70770at2759"/>
<name>A0A9Q0JL32_9ROSI</name>
<gene>
    <name evidence="2" type="ORF">Tsubulata_003555</name>
</gene>
<accession>A0A9Q0JL32</accession>